<protein>
    <submittedName>
        <fullName evidence="1">Uncharacterized protein</fullName>
    </submittedName>
</protein>
<name>A0A4Q4MZK2_ALTAL</name>
<organism evidence="1 2">
    <name type="scientific">Alternaria alternata</name>
    <name type="common">Alternaria rot fungus</name>
    <name type="synonym">Torula alternata</name>
    <dbReference type="NCBI Taxonomy" id="5599"/>
    <lineage>
        <taxon>Eukaryota</taxon>
        <taxon>Fungi</taxon>
        <taxon>Dikarya</taxon>
        <taxon>Ascomycota</taxon>
        <taxon>Pezizomycotina</taxon>
        <taxon>Dothideomycetes</taxon>
        <taxon>Pleosporomycetidae</taxon>
        <taxon>Pleosporales</taxon>
        <taxon>Pleosporineae</taxon>
        <taxon>Pleosporaceae</taxon>
        <taxon>Alternaria</taxon>
        <taxon>Alternaria sect. Alternaria</taxon>
        <taxon>Alternaria alternata complex</taxon>
    </lineage>
</organism>
<sequence length="480" mass="55892">MPQLPTLPRELIDHIISSLIALYDHDPAYQWTYLRHITRHHKAHLEQNFLRFWVPKLSFQIGDYHRSRASAEFQALKQPCNGAYSTAACSNAFHSHPQTASHTSLLPLSRCACCLKPFLRSGLQAAASLPPCDQSFTGRNEDADIITFKEMWGLSLSDVPQGWPEEARRSNDRKPWEQLDLNVIVRFGQGTLNRGYTKGGMRNDIIIPGFSINVDTSPWEFSFDWKALFTRLFTEEMVMRTFRDKLLEAFVPTLEEENMSPELRKSAIHRHLRNHFYDQRRTVLAAYRRYKYSPEDNEHDSARYPCSPEQGRGRFAGLHSEGQWVCGHIRCDQQYAGATTAGHGADTRSCWTRTQRFVRRERPFDFTSYVYRGGEKLFGDLFEHFEELDIEESMVFQVPNWETLAIRDILQLRVGEDMVEVHSIWPEDVYGYSDQIHGFLCKEYFEGHFKEGKERHPASDVVLEKRLREDGELDLEAFWP</sequence>
<dbReference type="AlphaFoldDB" id="A0A4Q4MZK2"/>
<reference evidence="2" key="1">
    <citation type="journal article" date="2019" name="bioRxiv">
        <title>Genomics, evolutionary history and diagnostics of the Alternaria alternata species group including apple and Asian pear pathotypes.</title>
        <authorList>
            <person name="Armitage A.D."/>
            <person name="Cockerton H.M."/>
            <person name="Sreenivasaprasad S."/>
            <person name="Woodhall J.W."/>
            <person name="Lane C.R."/>
            <person name="Harrison R.J."/>
            <person name="Clarkson J.P."/>
        </authorList>
    </citation>
    <scope>NUCLEOTIDE SEQUENCE [LARGE SCALE GENOMIC DNA]</scope>
    <source>
        <strain evidence="2">FERA 1177</strain>
    </source>
</reference>
<gene>
    <name evidence="1" type="ORF">AA0117_g12093</name>
</gene>
<dbReference type="EMBL" id="PDXD01000064">
    <property type="protein sequence ID" value="RYN65515.1"/>
    <property type="molecule type" value="Genomic_DNA"/>
</dbReference>
<comment type="caution">
    <text evidence="1">The sequence shown here is derived from an EMBL/GenBank/DDBJ whole genome shotgun (WGS) entry which is preliminary data.</text>
</comment>
<dbReference type="VEuPathDB" id="FungiDB:CC77DRAFT_1062290"/>
<evidence type="ECO:0000313" key="1">
    <source>
        <dbReference type="EMBL" id="RYN65515.1"/>
    </source>
</evidence>
<evidence type="ECO:0000313" key="2">
    <source>
        <dbReference type="Proteomes" id="UP000291422"/>
    </source>
</evidence>
<dbReference type="Proteomes" id="UP000291422">
    <property type="component" value="Unassembled WGS sequence"/>
</dbReference>
<accession>A0A4Q4MZK2</accession>
<proteinExistence type="predicted"/>